<sequence length="322" mass="37047">MEPLKTSEETTALFREALHQFVEKIQRDEQVIAAVLVGSLSYDQVWEKSDIDLKLIVQDQKLAISFTCFVEQEVPINTTIQTRNEFKRWVERSVSGSFGHSMLSRSTLLFTKDDSITEYFEQIRYVGERDRQLQLMLLGGYALGTLAKAEKWLYVKKDPAYSTFWIIKMIDTLSQIEVLIHGDIPMRESVQQAMVFNPAFFDAIYTDLIWGQGSETKVYETIERIQAYLNERAERLFQPVLDYLKQEEDVRSVTEIALKFGKIIHLDPGSTTSICDWLVDRGLLVKLDTQTKATPKSKVILSEPAYLFGSEEETIWKSGGAW</sequence>
<keyword evidence="3" id="KW-1185">Reference proteome</keyword>
<feature type="domain" description="Polymerase beta nucleotidyltransferase" evidence="1">
    <location>
        <begin position="23"/>
        <end position="114"/>
    </location>
</feature>
<accession>A0A916YTD9</accession>
<reference evidence="2" key="1">
    <citation type="journal article" date="2014" name="Int. J. Syst. Evol. Microbiol.">
        <title>Complete genome sequence of Corynebacterium casei LMG S-19264T (=DSM 44701T), isolated from a smear-ripened cheese.</title>
        <authorList>
            <consortium name="US DOE Joint Genome Institute (JGI-PGF)"/>
            <person name="Walter F."/>
            <person name="Albersmeier A."/>
            <person name="Kalinowski J."/>
            <person name="Ruckert C."/>
        </authorList>
    </citation>
    <scope>NUCLEOTIDE SEQUENCE</scope>
    <source>
        <strain evidence="2">CGMCC 1.15178</strain>
    </source>
</reference>
<proteinExistence type="predicted"/>
<dbReference type="SUPFAM" id="SSF81301">
    <property type="entry name" value="Nucleotidyltransferase"/>
    <property type="match status" value="1"/>
</dbReference>
<dbReference type="AlphaFoldDB" id="A0A916YTD9"/>
<name>A0A916YTD9_9BACL</name>
<comment type="caution">
    <text evidence="2">The sequence shown here is derived from an EMBL/GenBank/DDBJ whole genome shotgun (WGS) entry which is preliminary data.</text>
</comment>
<evidence type="ECO:0000259" key="1">
    <source>
        <dbReference type="Pfam" id="PF18765"/>
    </source>
</evidence>
<gene>
    <name evidence="2" type="ORF">GCM10010911_17580</name>
</gene>
<evidence type="ECO:0000313" key="3">
    <source>
        <dbReference type="Proteomes" id="UP000612456"/>
    </source>
</evidence>
<reference evidence="2" key="2">
    <citation type="submission" date="2020-09" db="EMBL/GenBank/DDBJ databases">
        <authorList>
            <person name="Sun Q."/>
            <person name="Zhou Y."/>
        </authorList>
    </citation>
    <scope>NUCLEOTIDE SEQUENCE</scope>
    <source>
        <strain evidence="2">CGMCC 1.15178</strain>
    </source>
</reference>
<dbReference type="Pfam" id="PF18765">
    <property type="entry name" value="Polbeta"/>
    <property type="match status" value="1"/>
</dbReference>
<evidence type="ECO:0000313" key="2">
    <source>
        <dbReference type="EMBL" id="GGD60191.1"/>
    </source>
</evidence>
<protein>
    <recommendedName>
        <fullName evidence="1">Polymerase beta nucleotidyltransferase domain-containing protein</fullName>
    </recommendedName>
</protein>
<dbReference type="EMBL" id="BMHP01000001">
    <property type="protein sequence ID" value="GGD60191.1"/>
    <property type="molecule type" value="Genomic_DNA"/>
</dbReference>
<dbReference type="Proteomes" id="UP000612456">
    <property type="component" value="Unassembled WGS sequence"/>
</dbReference>
<dbReference type="RefSeq" id="WP_188991015.1">
    <property type="nucleotide sequence ID" value="NZ_BMHP01000001.1"/>
</dbReference>
<dbReference type="Gene3D" id="3.30.460.10">
    <property type="entry name" value="Beta Polymerase, domain 2"/>
    <property type="match status" value="1"/>
</dbReference>
<dbReference type="InterPro" id="IPR043519">
    <property type="entry name" value="NT_sf"/>
</dbReference>
<dbReference type="InterPro" id="IPR041633">
    <property type="entry name" value="Polbeta"/>
</dbReference>
<organism evidence="2 3">
    <name type="scientific">Paenibacillus nasutitermitis</name>
    <dbReference type="NCBI Taxonomy" id="1652958"/>
    <lineage>
        <taxon>Bacteria</taxon>
        <taxon>Bacillati</taxon>
        <taxon>Bacillota</taxon>
        <taxon>Bacilli</taxon>
        <taxon>Bacillales</taxon>
        <taxon>Paenibacillaceae</taxon>
        <taxon>Paenibacillus</taxon>
    </lineage>
</organism>